<proteinExistence type="predicted"/>
<gene>
    <name evidence="2" type="ORF">Lgee_0469</name>
</gene>
<feature type="region of interest" description="Disordered" evidence="1">
    <location>
        <begin position="652"/>
        <end position="702"/>
    </location>
</feature>
<dbReference type="Proteomes" id="UP000054785">
    <property type="component" value="Unassembled WGS sequence"/>
</dbReference>
<dbReference type="NCBIfam" id="NF043026">
    <property type="entry name" value="T4SS_AnkK"/>
    <property type="match status" value="1"/>
</dbReference>
<dbReference type="RefSeq" id="WP_028386632.1">
    <property type="nucleotide sequence ID" value="NZ_CAAAHN010000004.1"/>
</dbReference>
<dbReference type="PROSITE" id="PS50088">
    <property type="entry name" value="ANK_REPEAT"/>
    <property type="match status" value="1"/>
</dbReference>
<feature type="compositionally biased region" description="Polar residues" evidence="1">
    <location>
        <begin position="662"/>
        <end position="672"/>
    </location>
</feature>
<evidence type="ECO:0000313" key="2">
    <source>
        <dbReference type="EMBL" id="KTD03812.1"/>
    </source>
</evidence>
<dbReference type="PROSITE" id="PS50297">
    <property type="entry name" value="ANK_REP_REGION"/>
    <property type="match status" value="1"/>
</dbReference>
<protein>
    <submittedName>
        <fullName evidence="2">Cardiac ankyrin repeat-containing protein</fullName>
    </submittedName>
</protein>
<keyword evidence="3" id="KW-1185">Reference proteome</keyword>
<dbReference type="OrthoDB" id="5652348at2"/>
<name>A0A0W0U6Z8_9GAMM</name>
<feature type="compositionally biased region" description="Polar residues" evidence="1">
    <location>
        <begin position="49"/>
        <end position="62"/>
    </location>
</feature>
<sequence length="702" mass="80556">MVIRYKFSGLYNPEPFGNSGHQTFRATYRPEPQIIHVDNDSDSDDDSDIGTSGQSSHEQPQGINVIYKANKHGRPKASVYEVAFSEIARLHMMPDITPVQTLCEDDNKNIVGVCSENISYALERRHPKEQLYSLALNGNKYECKEPDENNRLHKTPFHFLNEMPNGFFDELLAAHNTSKHYRIDMETLASSLVGKYVLEEDDLHKGNLGIYTRKLEGKNVVHFFNIDHDLLMSGSITSFFDHRGPNFAYGVTDYQITPRDLLNFPDLKDSKNHYWPTQKRHMVLPGDKKIYDHGKEREAFAKLKYNKEFQRYKWKYLLKSAIIPPELTDLALQKHLDIKKPGQNQHRMLISQALAERQSQLRAVLFSLKEFRMYLKTNDGQNDFADIKEQLMRYGEDKVSYLDRILESLHDTFKERCKNVEDTDTPLHVALRMQDYRFEQTLMLYGSDINTPNKLHPPQWPVDIVASQIEGYLQRTPESRNPSLDPVLVLQHLLKNGARLTIDAERMVTKNGFTIQGNKIGTKSPNKGDPFVPHAFSYYLGTIIQSYDQLLTTIGTIGQDPLLSLKTKKKLTIDLVRSKGKHLTQDQLDTFKTALNGNGQNPIDARLKFLHQLRSTLWIIRWLRGGLYGKTSSVNKLNRMLTLGPSVHHQPLPWPALHDSPNRQSRTVSCGSDSDDDNKPGESQYNPMHTDDDYSSPECNSL</sequence>
<evidence type="ECO:0000256" key="1">
    <source>
        <dbReference type="SAM" id="MobiDB-lite"/>
    </source>
</evidence>
<organism evidence="2 3">
    <name type="scientific">Legionella geestiana</name>
    <dbReference type="NCBI Taxonomy" id="45065"/>
    <lineage>
        <taxon>Bacteria</taxon>
        <taxon>Pseudomonadati</taxon>
        <taxon>Pseudomonadota</taxon>
        <taxon>Gammaproteobacteria</taxon>
        <taxon>Legionellales</taxon>
        <taxon>Legionellaceae</taxon>
        <taxon>Legionella</taxon>
    </lineage>
</organism>
<feature type="region of interest" description="Disordered" evidence="1">
    <location>
        <begin position="35"/>
        <end position="62"/>
    </location>
</feature>
<evidence type="ECO:0000313" key="3">
    <source>
        <dbReference type="Proteomes" id="UP000054785"/>
    </source>
</evidence>
<dbReference type="AlphaFoldDB" id="A0A0W0U6Z8"/>
<dbReference type="STRING" id="45065.Lgee_0469"/>
<comment type="caution">
    <text evidence="2">The sequence shown here is derived from an EMBL/GenBank/DDBJ whole genome shotgun (WGS) entry which is preliminary data.</text>
</comment>
<dbReference type="InterPro" id="IPR002110">
    <property type="entry name" value="Ankyrin_rpt"/>
</dbReference>
<reference evidence="2 3" key="1">
    <citation type="submission" date="2015-11" db="EMBL/GenBank/DDBJ databases">
        <title>Genomic analysis of 38 Legionella species identifies large and diverse effector repertoires.</title>
        <authorList>
            <person name="Burstein D."/>
            <person name="Amaro F."/>
            <person name="Zusman T."/>
            <person name="Lifshitz Z."/>
            <person name="Cohen O."/>
            <person name="Gilbert J.A."/>
            <person name="Pupko T."/>
            <person name="Shuman H.A."/>
            <person name="Segal G."/>
        </authorList>
    </citation>
    <scope>NUCLEOTIDE SEQUENCE [LARGE SCALE GENOMIC DNA]</scope>
    <source>
        <strain evidence="2 3">ATCC 49504</strain>
    </source>
</reference>
<dbReference type="InterPro" id="IPR049972">
    <property type="entry name" value="T4SS_AnkK"/>
</dbReference>
<accession>A0A0W0U6Z8</accession>
<dbReference type="PATRIC" id="fig|45065.4.peg.501"/>
<dbReference type="EMBL" id="LNYC01000009">
    <property type="protein sequence ID" value="KTD03812.1"/>
    <property type="molecule type" value="Genomic_DNA"/>
</dbReference>